<reference evidence="10 11" key="1">
    <citation type="submission" date="2023-05" db="EMBL/GenBank/DDBJ databases">
        <title>Actinoplanes sp. NEAU-A12 genome sequencing.</title>
        <authorList>
            <person name="Wang Z.-S."/>
        </authorList>
    </citation>
    <scope>NUCLEOTIDE SEQUENCE [LARGE SCALE GENOMIC DNA]</scope>
    <source>
        <strain evidence="10 11">NEAU-A12</strain>
    </source>
</reference>
<feature type="domain" description="ABC3 transporter permease C-terminal" evidence="8">
    <location>
        <begin position="273"/>
        <end position="394"/>
    </location>
</feature>
<accession>A0ABT6WZH1</accession>
<evidence type="ECO:0000313" key="10">
    <source>
        <dbReference type="EMBL" id="MDI6105151.1"/>
    </source>
</evidence>
<evidence type="ECO:0000256" key="5">
    <source>
        <dbReference type="ARBA" id="ARBA00023136"/>
    </source>
</evidence>
<keyword evidence="2" id="KW-1003">Cell membrane</keyword>
<dbReference type="InterPro" id="IPR003838">
    <property type="entry name" value="ABC3_permease_C"/>
</dbReference>
<evidence type="ECO:0000256" key="2">
    <source>
        <dbReference type="ARBA" id="ARBA00022475"/>
    </source>
</evidence>
<feature type="domain" description="ABC3 transporter permease C-terminal" evidence="8">
    <location>
        <begin position="722"/>
        <end position="839"/>
    </location>
</feature>
<dbReference type="Pfam" id="PF12704">
    <property type="entry name" value="MacB_PCD"/>
    <property type="match status" value="2"/>
</dbReference>
<keyword evidence="4 7" id="KW-1133">Transmembrane helix</keyword>
<dbReference type="EMBL" id="JASCTH010000041">
    <property type="protein sequence ID" value="MDI6105151.1"/>
    <property type="molecule type" value="Genomic_DNA"/>
</dbReference>
<keyword evidence="11" id="KW-1185">Reference proteome</keyword>
<keyword evidence="5 7" id="KW-0472">Membrane</keyword>
<comment type="subcellular location">
    <subcellularLocation>
        <location evidence="1">Cell membrane</location>
        <topology evidence="1">Multi-pass membrane protein</topology>
    </subcellularLocation>
</comment>
<feature type="transmembrane region" description="Helical" evidence="7">
    <location>
        <begin position="765"/>
        <end position="792"/>
    </location>
</feature>
<evidence type="ECO:0000256" key="6">
    <source>
        <dbReference type="ARBA" id="ARBA00038076"/>
    </source>
</evidence>
<evidence type="ECO:0000256" key="1">
    <source>
        <dbReference type="ARBA" id="ARBA00004651"/>
    </source>
</evidence>
<evidence type="ECO:0000256" key="7">
    <source>
        <dbReference type="SAM" id="Phobius"/>
    </source>
</evidence>
<evidence type="ECO:0000259" key="8">
    <source>
        <dbReference type="Pfam" id="PF02687"/>
    </source>
</evidence>
<dbReference type="PANTHER" id="PTHR30572:SF4">
    <property type="entry name" value="ABC TRANSPORTER PERMEASE YTRF"/>
    <property type="match status" value="1"/>
</dbReference>
<protein>
    <submittedName>
        <fullName evidence="10">FtsX-like permease family protein</fullName>
    </submittedName>
</protein>
<feature type="transmembrane region" description="Helical" evidence="7">
    <location>
        <begin position="719"/>
        <end position="744"/>
    </location>
</feature>
<dbReference type="InterPro" id="IPR050250">
    <property type="entry name" value="Macrolide_Exporter_MacB"/>
</dbReference>
<gene>
    <name evidence="10" type="ORF">QLQ12_41860</name>
</gene>
<organism evidence="10 11">
    <name type="scientific">Actinoplanes sandaracinus</name>
    <dbReference type="NCBI Taxonomy" id="3045177"/>
    <lineage>
        <taxon>Bacteria</taxon>
        <taxon>Bacillati</taxon>
        <taxon>Actinomycetota</taxon>
        <taxon>Actinomycetes</taxon>
        <taxon>Micromonosporales</taxon>
        <taxon>Micromonosporaceae</taxon>
        <taxon>Actinoplanes</taxon>
    </lineage>
</organism>
<evidence type="ECO:0000256" key="3">
    <source>
        <dbReference type="ARBA" id="ARBA00022692"/>
    </source>
</evidence>
<feature type="transmembrane region" description="Helical" evidence="7">
    <location>
        <begin position="16"/>
        <end position="36"/>
    </location>
</feature>
<feature type="transmembrane region" description="Helical" evidence="7">
    <location>
        <begin position="362"/>
        <end position="384"/>
    </location>
</feature>
<feature type="transmembrane region" description="Helical" evidence="7">
    <location>
        <begin position="316"/>
        <end position="342"/>
    </location>
</feature>
<name>A0ABT6WZH1_9ACTN</name>
<sequence length="846" mass="88888">MTKLALRSLAAHKLRLVFTAMAVTLGVAFVAGTMIFRATATQGFDTLLKQMTSLADVTVEPKRQFTTENAPPRLIPHAVLTDLQQKVPDASGIRGAVDGYAAVLTSSGQVVGGESTGHVGITFAERPGSQLKITTGKAPTGPEEVAVEGRTAADGALSVGDTVEVQTLFETRKMKVSGLFDLEQKGFSGVFTFVAFAPDVAQKLLTGTDPGGPKEYSAIYVRSKPEVTQAQLAAQVRAVLPPEYDVKAGDDLAAETKKEIDELFDLLNRILLVFAVISILVGTFIIFNTFTMLLAQRTRELALLRAVGASRGQLTRVVLGEAAAIGVLGSTLGLLGGIGVSYGLRALVARFGAQLPASAPVISPRTIITAYAVGIVVTVLAAYFPARRATKIPPVAALRDDVSLPRKSLRVRLIIGLVMAAGTGLALAGSLSAEGEEAGALVAVGGVLAFITAFMLSPALSRPVIRVLGAPITWITGITGRLSQENARRDPRRTAATASALMIGLSLVSMATVVASSMNASADRRLDREFGAEFSMEPRSLAGFSTDAVAKVEAVSGVRSVTPVQVGTIRITGKEEPVVVADPAGLAVPARLKLEEGNATLGTDELLVGRTRATERGWQLGSTVAVQYPDGKDATVKVVGIFKDNAVVTQSYIMSPASYRAHASGNLIQRAFIDLEDENLTTATAAVKSALAGFPSVQLKDRQDAKKDAREDVDRVLNIIMALLALSIVIAAMGIVNTLGLSVLERTREIGLLRAVGMGRGQVRSMIRFEAVCIALFGATLGLGLGVGIGAALQRAMSENGIEVLDIPLDRLGIYLLSAVAIGVVAAIWPAWRATRMNILESIRQA</sequence>
<proteinExistence type="inferred from homology"/>
<dbReference type="RefSeq" id="WP_282766620.1">
    <property type="nucleotide sequence ID" value="NZ_JASCTH010000041.1"/>
</dbReference>
<feature type="domain" description="MacB-like periplasmic core" evidence="9">
    <location>
        <begin position="494"/>
        <end position="685"/>
    </location>
</feature>
<evidence type="ECO:0000256" key="4">
    <source>
        <dbReference type="ARBA" id="ARBA00022989"/>
    </source>
</evidence>
<comment type="caution">
    <text evidence="10">The sequence shown here is derived from an EMBL/GenBank/DDBJ whole genome shotgun (WGS) entry which is preliminary data.</text>
</comment>
<feature type="transmembrane region" description="Helical" evidence="7">
    <location>
        <begin position="413"/>
        <end position="432"/>
    </location>
</feature>
<dbReference type="PANTHER" id="PTHR30572">
    <property type="entry name" value="MEMBRANE COMPONENT OF TRANSPORTER-RELATED"/>
    <property type="match status" value="1"/>
</dbReference>
<feature type="transmembrane region" description="Helical" evidence="7">
    <location>
        <begin position="498"/>
        <end position="518"/>
    </location>
</feature>
<feature type="transmembrane region" description="Helical" evidence="7">
    <location>
        <begin position="438"/>
        <end position="456"/>
    </location>
</feature>
<comment type="similarity">
    <text evidence="6">Belongs to the ABC-4 integral membrane protein family.</text>
</comment>
<dbReference type="InterPro" id="IPR025857">
    <property type="entry name" value="MacB_PCD"/>
</dbReference>
<evidence type="ECO:0000313" key="11">
    <source>
        <dbReference type="Proteomes" id="UP001241758"/>
    </source>
</evidence>
<keyword evidence="3 7" id="KW-0812">Transmembrane</keyword>
<dbReference type="Proteomes" id="UP001241758">
    <property type="component" value="Unassembled WGS sequence"/>
</dbReference>
<feature type="domain" description="MacB-like periplasmic core" evidence="9">
    <location>
        <begin position="17"/>
        <end position="238"/>
    </location>
</feature>
<evidence type="ECO:0000259" key="9">
    <source>
        <dbReference type="Pfam" id="PF12704"/>
    </source>
</evidence>
<feature type="transmembrane region" description="Helical" evidence="7">
    <location>
        <begin position="812"/>
        <end position="832"/>
    </location>
</feature>
<dbReference type="Pfam" id="PF02687">
    <property type="entry name" value="FtsX"/>
    <property type="match status" value="2"/>
</dbReference>
<feature type="transmembrane region" description="Helical" evidence="7">
    <location>
        <begin position="270"/>
        <end position="295"/>
    </location>
</feature>